<keyword evidence="3" id="KW-1185">Reference proteome</keyword>
<evidence type="ECO:0000313" key="2">
    <source>
        <dbReference type="EMBL" id="KAH1175268.1"/>
    </source>
</evidence>
<feature type="compositionally biased region" description="Polar residues" evidence="1">
    <location>
        <begin position="7"/>
        <end position="47"/>
    </location>
</feature>
<name>A0A9D3X9D6_9SAUR</name>
<proteinExistence type="predicted"/>
<dbReference type="Proteomes" id="UP000827986">
    <property type="component" value="Unassembled WGS sequence"/>
</dbReference>
<protein>
    <submittedName>
        <fullName evidence="2">Uncharacterized protein</fullName>
    </submittedName>
</protein>
<accession>A0A9D3X9D6</accession>
<dbReference type="AlphaFoldDB" id="A0A9D3X9D6"/>
<evidence type="ECO:0000256" key="1">
    <source>
        <dbReference type="SAM" id="MobiDB-lite"/>
    </source>
</evidence>
<evidence type="ECO:0000313" key="3">
    <source>
        <dbReference type="Proteomes" id="UP000827986"/>
    </source>
</evidence>
<gene>
    <name evidence="2" type="ORF">KIL84_021682</name>
</gene>
<reference evidence="2" key="1">
    <citation type="submission" date="2021-09" db="EMBL/GenBank/DDBJ databases">
        <title>The genome of Mauremys mutica provides insights into the evolution of semi-aquatic lifestyle.</title>
        <authorList>
            <person name="Gong S."/>
            <person name="Gao Y."/>
        </authorList>
    </citation>
    <scope>NUCLEOTIDE SEQUENCE</scope>
    <source>
        <strain evidence="2">MM-2020</strain>
        <tissue evidence="2">Muscle</tissue>
    </source>
</reference>
<feature type="region of interest" description="Disordered" evidence="1">
    <location>
        <begin position="1"/>
        <end position="120"/>
    </location>
</feature>
<feature type="compositionally biased region" description="Basic and acidic residues" evidence="1">
    <location>
        <begin position="65"/>
        <end position="80"/>
    </location>
</feature>
<dbReference type="EMBL" id="JAHDVG010000478">
    <property type="protein sequence ID" value="KAH1175268.1"/>
    <property type="molecule type" value="Genomic_DNA"/>
</dbReference>
<comment type="caution">
    <text evidence="2">The sequence shown here is derived from an EMBL/GenBank/DDBJ whole genome shotgun (WGS) entry which is preliminary data.</text>
</comment>
<organism evidence="2 3">
    <name type="scientific">Mauremys mutica</name>
    <name type="common">yellowpond turtle</name>
    <dbReference type="NCBI Taxonomy" id="74926"/>
    <lineage>
        <taxon>Eukaryota</taxon>
        <taxon>Metazoa</taxon>
        <taxon>Chordata</taxon>
        <taxon>Craniata</taxon>
        <taxon>Vertebrata</taxon>
        <taxon>Euteleostomi</taxon>
        <taxon>Archelosauria</taxon>
        <taxon>Testudinata</taxon>
        <taxon>Testudines</taxon>
        <taxon>Cryptodira</taxon>
        <taxon>Durocryptodira</taxon>
        <taxon>Testudinoidea</taxon>
        <taxon>Geoemydidae</taxon>
        <taxon>Geoemydinae</taxon>
        <taxon>Mauremys</taxon>
    </lineage>
</organism>
<sequence>MERGCTPGQTSIPPCSPVRQGSQTPANAAPTHTQRVSPVCTGRSNSAKGFPRLELSSTPPPTSGPRRDPPSNKVTPEKSNRAALIPRSQGCGPLHTTCPQLRPQGPTQQHNDTARAHRRLGGSGEGWVHAPLTIPPAPRNWQLCCWPGVQSHLPLSCL</sequence>